<dbReference type="AlphaFoldDB" id="A0A8E7AZN1"/>
<dbReference type="Proteomes" id="UP000680656">
    <property type="component" value="Chromosome"/>
</dbReference>
<gene>
    <name evidence="2" type="ORF">KHC33_14000</name>
</gene>
<protein>
    <submittedName>
        <fullName evidence="2">Dna2/Cas4 domain-containing protein</fullName>
    </submittedName>
</protein>
<evidence type="ECO:0000313" key="3">
    <source>
        <dbReference type="Proteomes" id="UP000680656"/>
    </source>
</evidence>
<dbReference type="EMBL" id="CP075546">
    <property type="protein sequence ID" value="QVV88421.1"/>
    <property type="molecule type" value="Genomic_DNA"/>
</dbReference>
<dbReference type="GeneID" id="65098318"/>
<name>A0A8E7AZN1_9EURY</name>
<proteinExistence type="predicted"/>
<keyword evidence="3" id="KW-1185">Reference proteome</keyword>
<dbReference type="Pfam" id="PF01930">
    <property type="entry name" value="Cas_Cas4"/>
    <property type="match status" value="1"/>
</dbReference>
<sequence length="87" mass="9502">MGTEDAASMQIRLYARRLAAIGEQVCSGSIAFLEDANVIPVQVSEEMLTKAEQNAEKLISGIMNRESSACPGDQCKACNYVRICRFV</sequence>
<organism evidence="2 3">
    <name type="scientific">Methanospirillum purgamenti</name>
    <dbReference type="NCBI Taxonomy" id="2834276"/>
    <lineage>
        <taxon>Archaea</taxon>
        <taxon>Methanobacteriati</taxon>
        <taxon>Methanobacteriota</taxon>
        <taxon>Stenosarchaea group</taxon>
        <taxon>Methanomicrobia</taxon>
        <taxon>Methanomicrobiales</taxon>
        <taxon>Methanospirillaceae</taxon>
        <taxon>Methanospirillum</taxon>
    </lineage>
</organism>
<dbReference type="RefSeq" id="WP_214419230.1">
    <property type="nucleotide sequence ID" value="NZ_CP075546.1"/>
</dbReference>
<reference evidence="2 3" key="1">
    <citation type="submission" date="2021-05" db="EMBL/GenBank/DDBJ databases">
        <title>A novel Methanospirillum isolate from a pyrite-forming mixed culture.</title>
        <authorList>
            <person name="Bunk B."/>
            <person name="Sproer C."/>
            <person name="Spring S."/>
            <person name="Pester M."/>
        </authorList>
    </citation>
    <scope>NUCLEOTIDE SEQUENCE [LARGE SCALE GENOMIC DNA]</scope>
    <source>
        <strain evidence="2 3">J.3.6.1-F.2.7.3</strain>
    </source>
</reference>
<dbReference type="Gene3D" id="3.90.320.10">
    <property type="match status" value="1"/>
</dbReference>
<dbReference type="InterPro" id="IPR011604">
    <property type="entry name" value="PDDEXK-like_dom_sf"/>
</dbReference>
<evidence type="ECO:0000259" key="1">
    <source>
        <dbReference type="Pfam" id="PF01930"/>
    </source>
</evidence>
<feature type="domain" description="DUF83" evidence="1">
    <location>
        <begin position="4"/>
        <end position="84"/>
    </location>
</feature>
<dbReference type="InterPro" id="IPR022765">
    <property type="entry name" value="Dna2/Cas4_DUF83"/>
</dbReference>
<evidence type="ECO:0000313" key="2">
    <source>
        <dbReference type="EMBL" id="QVV88421.1"/>
    </source>
</evidence>
<accession>A0A8E7AZN1</accession>
<dbReference type="KEGG" id="mrtj:KHC33_14000"/>